<dbReference type="RefSeq" id="WP_279253639.1">
    <property type="nucleotide sequence ID" value="NZ_SHNP01000005.1"/>
</dbReference>
<comment type="cofactor">
    <cofactor evidence="1">
        <name>Fe(2+)</name>
        <dbReference type="ChEBI" id="CHEBI:29033"/>
    </cofactor>
</comment>
<keyword evidence="2" id="KW-0560">Oxidoreductase</keyword>
<proteinExistence type="predicted"/>
<dbReference type="EMBL" id="SHNP01000005">
    <property type="protein sequence ID" value="MCX2974971.1"/>
    <property type="molecule type" value="Genomic_DNA"/>
</dbReference>
<organism evidence="2 3">
    <name type="scientific">Candidatus Seongchinamella marina</name>
    <dbReference type="NCBI Taxonomy" id="2518990"/>
    <lineage>
        <taxon>Bacteria</taxon>
        <taxon>Pseudomonadati</taxon>
        <taxon>Pseudomonadota</taxon>
        <taxon>Gammaproteobacteria</taxon>
        <taxon>Cellvibrionales</taxon>
        <taxon>Halieaceae</taxon>
        <taxon>Seongchinamella</taxon>
    </lineage>
</organism>
<gene>
    <name evidence="2" type="ORF">EYC87_15365</name>
</gene>
<accession>A0ABT3SZE5</accession>
<dbReference type="Pfam" id="PF05721">
    <property type="entry name" value="PhyH"/>
    <property type="match status" value="1"/>
</dbReference>
<comment type="caution">
    <text evidence="2">The sequence shown here is derived from an EMBL/GenBank/DDBJ whole genome shotgun (WGS) entry which is preliminary data.</text>
</comment>
<evidence type="ECO:0000313" key="3">
    <source>
        <dbReference type="Proteomes" id="UP001143307"/>
    </source>
</evidence>
<dbReference type="InterPro" id="IPR008775">
    <property type="entry name" value="Phytyl_CoA_dOase-like"/>
</dbReference>
<sequence length="278" mass="30370">MKKFQESGITFPGQALSASKASSLVPEFYALARRMEGWTDGAQILKSHLVSTWVCELVNNDAILDAVENLIGPDILCWAATFFAKEPETDSYVGWHQDIHYWGLEPAEQVATVWLGLTDAHRDNGGMFCIPGSHQEGDKDHRQYPDSDNMLLGSQQVDISADDLACSVSVDLQPGQFSTHHARLLHGSYGNLSQRPRIGLSINYISTKVKQQTNGGSDSAMLVRGTDRFGNFALEPRPEADFDPASIAAYKAALLTPSGIGGTDESIYNKRPNLDLIG</sequence>
<dbReference type="Proteomes" id="UP001143307">
    <property type="component" value="Unassembled WGS sequence"/>
</dbReference>
<dbReference type="GO" id="GO:0051213">
    <property type="term" value="F:dioxygenase activity"/>
    <property type="evidence" value="ECO:0007669"/>
    <property type="project" value="UniProtKB-KW"/>
</dbReference>
<evidence type="ECO:0000256" key="1">
    <source>
        <dbReference type="ARBA" id="ARBA00001954"/>
    </source>
</evidence>
<dbReference type="PANTHER" id="PTHR20883:SF48">
    <property type="entry name" value="ECTOINE DIOXYGENASE"/>
    <property type="match status" value="1"/>
</dbReference>
<dbReference type="Gene3D" id="2.60.120.620">
    <property type="entry name" value="q2cbj1_9rhob like domain"/>
    <property type="match status" value="1"/>
</dbReference>
<dbReference type="SUPFAM" id="SSF51197">
    <property type="entry name" value="Clavaminate synthase-like"/>
    <property type="match status" value="1"/>
</dbReference>
<name>A0ABT3SZE5_9GAMM</name>
<keyword evidence="3" id="KW-1185">Reference proteome</keyword>
<protein>
    <submittedName>
        <fullName evidence="2">Phytanoyl-CoA dioxygenase family protein</fullName>
    </submittedName>
</protein>
<dbReference type="PANTHER" id="PTHR20883">
    <property type="entry name" value="PHYTANOYL-COA DIOXYGENASE DOMAIN CONTAINING 1"/>
    <property type="match status" value="1"/>
</dbReference>
<evidence type="ECO:0000313" key="2">
    <source>
        <dbReference type="EMBL" id="MCX2974971.1"/>
    </source>
</evidence>
<reference evidence="2" key="1">
    <citation type="submission" date="2019-02" db="EMBL/GenBank/DDBJ databases">
        <authorList>
            <person name="Li S.-H."/>
        </authorList>
    </citation>
    <scope>NUCLEOTIDE SEQUENCE</scope>
    <source>
        <strain evidence="2">IMCC8485</strain>
    </source>
</reference>
<keyword evidence="2" id="KW-0223">Dioxygenase</keyword>